<evidence type="ECO:0000313" key="2">
    <source>
        <dbReference type="EMBL" id="TNN80738.1"/>
    </source>
</evidence>
<evidence type="ECO:0000256" key="1">
    <source>
        <dbReference type="SAM" id="MobiDB-lite"/>
    </source>
</evidence>
<feature type="region of interest" description="Disordered" evidence="1">
    <location>
        <begin position="38"/>
        <end position="73"/>
    </location>
</feature>
<proteinExistence type="predicted"/>
<reference evidence="2 3" key="1">
    <citation type="submission" date="2019-03" db="EMBL/GenBank/DDBJ databases">
        <title>First draft genome of Liparis tanakae, snailfish: a comprehensive survey of snailfish specific genes.</title>
        <authorList>
            <person name="Kim W."/>
            <person name="Song I."/>
            <person name="Jeong J.-H."/>
            <person name="Kim D."/>
            <person name="Kim S."/>
            <person name="Ryu S."/>
            <person name="Song J.Y."/>
            <person name="Lee S.K."/>
        </authorList>
    </citation>
    <scope>NUCLEOTIDE SEQUENCE [LARGE SCALE GENOMIC DNA]</scope>
    <source>
        <tissue evidence="2">Muscle</tissue>
    </source>
</reference>
<evidence type="ECO:0000313" key="3">
    <source>
        <dbReference type="Proteomes" id="UP000314294"/>
    </source>
</evidence>
<dbReference type="EMBL" id="SRLO01000051">
    <property type="protein sequence ID" value="TNN80738.1"/>
    <property type="molecule type" value="Genomic_DNA"/>
</dbReference>
<gene>
    <name evidence="2" type="ORF">EYF80_008972</name>
</gene>
<organism evidence="2 3">
    <name type="scientific">Liparis tanakae</name>
    <name type="common">Tanaka's snailfish</name>
    <dbReference type="NCBI Taxonomy" id="230148"/>
    <lineage>
        <taxon>Eukaryota</taxon>
        <taxon>Metazoa</taxon>
        <taxon>Chordata</taxon>
        <taxon>Craniata</taxon>
        <taxon>Vertebrata</taxon>
        <taxon>Euteleostomi</taxon>
        <taxon>Actinopterygii</taxon>
        <taxon>Neopterygii</taxon>
        <taxon>Teleostei</taxon>
        <taxon>Neoteleostei</taxon>
        <taxon>Acanthomorphata</taxon>
        <taxon>Eupercaria</taxon>
        <taxon>Perciformes</taxon>
        <taxon>Cottioidei</taxon>
        <taxon>Cottales</taxon>
        <taxon>Liparidae</taxon>
        <taxon>Liparis</taxon>
    </lineage>
</organism>
<protein>
    <submittedName>
        <fullName evidence="2">Uncharacterized protein</fullName>
    </submittedName>
</protein>
<sequence length="171" mass="18235">METSLGINFVRLIVGAQGGPTLWAHDSSTADRDRAAAERDSLPLISGSPSYERKDKSLTRVHPGQAGGRGEVVDGHHSWAGGAWFIASMGYGYWWEEEEEEVGQQISDSHLKLSVVPQGPSGVSQHGAAKENVEMLPPSPPAPPCCAQKHPAARLPGEVSVKRAELGKFCG</sequence>
<name>A0A4Z2IT19_9TELE</name>
<accession>A0A4Z2IT19</accession>
<dbReference type="Proteomes" id="UP000314294">
    <property type="component" value="Unassembled WGS sequence"/>
</dbReference>
<comment type="caution">
    <text evidence="2">The sequence shown here is derived from an EMBL/GenBank/DDBJ whole genome shotgun (WGS) entry which is preliminary data.</text>
</comment>
<dbReference type="AlphaFoldDB" id="A0A4Z2IT19"/>
<keyword evidence="3" id="KW-1185">Reference proteome</keyword>